<evidence type="ECO:0000313" key="2">
    <source>
        <dbReference type="Proteomes" id="UP000245698"/>
    </source>
</evidence>
<keyword evidence="2" id="KW-1185">Reference proteome</keyword>
<evidence type="ECO:0000313" key="1">
    <source>
        <dbReference type="EMBL" id="SJM30189.1"/>
    </source>
</evidence>
<dbReference type="Proteomes" id="UP000245698">
    <property type="component" value="Unassembled WGS sequence"/>
</dbReference>
<reference evidence="2" key="1">
    <citation type="submission" date="2016-12" db="EMBL/GenBank/DDBJ databases">
        <authorList>
            <person name="Brunel B."/>
        </authorList>
    </citation>
    <scope>NUCLEOTIDE SEQUENCE [LARGE SCALE GENOMIC DNA]</scope>
</reference>
<accession>A0A2P9AGE2</accession>
<protein>
    <submittedName>
        <fullName evidence="1">Uncharacterized protein</fullName>
    </submittedName>
</protein>
<gene>
    <name evidence="1" type="ORF">BQ8482_130088</name>
</gene>
<proteinExistence type="predicted"/>
<dbReference type="AlphaFoldDB" id="A0A2P9AGE2"/>
<dbReference type="EMBL" id="FUIG01000019">
    <property type="protein sequence ID" value="SJM30189.1"/>
    <property type="molecule type" value="Genomic_DNA"/>
</dbReference>
<name>A0A2P9AGE2_9HYPH</name>
<sequence length="64" mass="7273">MATILVRETEEQIDQPLGHVDEGIDLLPELIVALQKWFRREGRVREAASAPVAPAFHSRKTRHS</sequence>
<organism evidence="1 2">
    <name type="scientific">Mesorhizobium delmotii</name>
    <dbReference type="NCBI Taxonomy" id="1631247"/>
    <lineage>
        <taxon>Bacteria</taxon>
        <taxon>Pseudomonadati</taxon>
        <taxon>Pseudomonadota</taxon>
        <taxon>Alphaproteobacteria</taxon>
        <taxon>Hyphomicrobiales</taxon>
        <taxon>Phyllobacteriaceae</taxon>
        <taxon>Mesorhizobium</taxon>
    </lineage>
</organism>